<dbReference type="OrthoDB" id="2161587at2759"/>
<dbReference type="EMBL" id="MCGO01000039">
    <property type="protein sequence ID" value="ORY39528.1"/>
    <property type="molecule type" value="Genomic_DNA"/>
</dbReference>
<dbReference type="AlphaFoldDB" id="A0A1Y2BXQ2"/>
<protein>
    <submittedName>
        <fullName evidence="2">Uncharacterized protein</fullName>
    </submittedName>
</protein>
<name>A0A1Y2BXQ2_9FUNG</name>
<gene>
    <name evidence="2" type="ORF">BCR33DRAFT_719995</name>
</gene>
<proteinExistence type="predicted"/>
<accession>A0A1Y2BXQ2</accession>
<organism evidence="2 3">
    <name type="scientific">Rhizoclosmatium globosum</name>
    <dbReference type="NCBI Taxonomy" id="329046"/>
    <lineage>
        <taxon>Eukaryota</taxon>
        <taxon>Fungi</taxon>
        <taxon>Fungi incertae sedis</taxon>
        <taxon>Chytridiomycota</taxon>
        <taxon>Chytridiomycota incertae sedis</taxon>
        <taxon>Chytridiomycetes</taxon>
        <taxon>Chytridiales</taxon>
        <taxon>Chytriomycetaceae</taxon>
        <taxon>Rhizoclosmatium</taxon>
    </lineage>
</organism>
<evidence type="ECO:0000256" key="1">
    <source>
        <dbReference type="SAM" id="MobiDB-lite"/>
    </source>
</evidence>
<evidence type="ECO:0000313" key="2">
    <source>
        <dbReference type="EMBL" id="ORY39528.1"/>
    </source>
</evidence>
<sequence>MNCSHRLLHRLSTGARLSTSSKASAQASGMVGVRIQAGVSNMASQFGGLTNTTFAAKAFSASPNSSFGSFSSAPSSSTFFGSSGESTGFSSTSSSSQSSSTSSNSQQQRNAQAFANSATGLNAIAQTTFLGNTPVALAESIARESVLLTGADVVTSIVDDL</sequence>
<evidence type="ECO:0000313" key="3">
    <source>
        <dbReference type="Proteomes" id="UP000193642"/>
    </source>
</evidence>
<reference evidence="2 3" key="1">
    <citation type="submission" date="2016-07" db="EMBL/GenBank/DDBJ databases">
        <title>Pervasive Adenine N6-methylation of Active Genes in Fungi.</title>
        <authorList>
            <consortium name="DOE Joint Genome Institute"/>
            <person name="Mondo S.J."/>
            <person name="Dannebaum R.O."/>
            <person name="Kuo R.C."/>
            <person name="Labutti K."/>
            <person name="Haridas S."/>
            <person name="Kuo A."/>
            <person name="Salamov A."/>
            <person name="Ahrendt S.R."/>
            <person name="Lipzen A."/>
            <person name="Sullivan W."/>
            <person name="Andreopoulos W.B."/>
            <person name="Clum A."/>
            <person name="Lindquist E."/>
            <person name="Daum C."/>
            <person name="Ramamoorthy G.K."/>
            <person name="Gryganskyi A."/>
            <person name="Culley D."/>
            <person name="Magnuson J.K."/>
            <person name="James T.Y."/>
            <person name="O'Malley M.A."/>
            <person name="Stajich J.E."/>
            <person name="Spatafora J.W."/>
            <person name="Visel A."/>
            <person name="Grigoriev I.V."/>
        </authorList>
    </citation>
    <scope>NUCLEOTIDE SEQUENCE [LARGE SCALE GENOMIC DNA]</scope>
    <source>
        <strain evidence="2 3">JEL800</strain>
    </source>
</reference>
<keyword evidence="3" id="KW-1185">Reference proteome</keyword>
<feature type="region of interest" description="Disordered" evidence="1">
    <location>
        <begin position="61"/>
        <end position="112"/>
    </location>
</feature>
<comment type="caution">
    <text evidence="2">The sequence shown here is derived from an EMBL/GenBank/DDBJ whole genome shotgun (WGS) entry which is preliminary data.</text>
</comment>
<dbReference type="Proteomes" id="UP000193642">
    <property type="component" value="Unassembled WGS sequence"/>
</dbReference>